<gene>
    <name evidence="7" type="ORF">M9458_024831</name>
</gene>
<dbReference type="AlphaFoldDB" id="A0ABD0PZD3"/>
<reference evidence="7 8" key="1">
    <citation type="submission" date="2024-05" db="EMBL/GenBank/DDBJ databases">
        <title>Genome sequencing and assembly of Indian major carp, Cirrhinus mrigala (Hamilton, 1822).</title>
        <authorList>
            <person name="Mohindra V."/>
            <person name="Chowdhury L.M."/>
            <person name="Lal K."/>
            <person name="Jena J.K."/>
        </authorList>
    </citation>
    <scope>NUCLEOTIDE SEQUENCE [LARGE SCALE GENOMIC DNA]</scope>
    <source>
        <strain evidence="7">CM1030</strain>
        <tissue evidence="7">Blood</tissue>
    </source>
</reference>
<comment type="caution">
    <text evidence="7">The sequence shown here is derived from an EMBL/GenBank/DDBJ whole genome shotgun (WGS) entry which is preliminary data.</text>
</comment>
<protein>
    <submittedName>
        <fullName evidence="7">Uncharacterized protein</fullName>
    </submittedName>
</protein>
<keyword evidence="4" id="KW-0407">Ion channel</keyword>
<keyword evidence="6" id="KW-0472">Membrane</keyword>
<evidence type="ECO:0000256" key="4">
    <source>
        <dbReference type="ARBA" id="ARBA00023303"/>
    </source>
</evidence>
<keyword evidence="1" id="KW-0813">Transport</keyword>
<sequence length="142" mass="15381">DTLRDCSQDTGICYNTVVSPIYFVSFVLTAQFVLVNVVIAVLMKHLEESNKEAKEEAELEAEMELELEAVGGDGGISRGHMPPLGLGDIGGPGGSPWISRDSREISGPLYPTDSPPADIRRNSEDHIKTDPDPPHNSEPPLE</sequence>
<keyword evidence="8" id="KW-1185">Reference proteome</keyword>
<dbReference type="GO" id="GO:0034702">
    <property type="term" value="C:monoatomic ion channel complex"/>
    <property type="evidence" value="ECO:0007669"/>
    <property type="project" value="UniProtKB-KW"/>
</dbReference>
<evidence type="ECO:0000313" key="8">
    <source>
        <dbReference type="Proteomes" id="UP001529510"/>
    </source>
</evidence>
<feature type="transmembrane region" description="Helical" evidence="6">
    <location>
        <begin position="20"/>
        <end position="42"/>
    </location>
</feature>
<feature type="non-terminal residue" evidence="7">
    <location>
        <position position="142"/>
    </location>
</feature>
<proteinExistence type="predicted"/>
<feature type="non-terminal residue" evidence="7">
    <location>
        <position position="1"/>
    </location>
</feature>
<keyword evidence="6" id="KW-1133">Transmembrane helix</keyword>
<dbReference type="GO" id="GO:0034220">
    <property type="term" value="P:monoatomic ion transmembrane transport"/>
    <property type="evidence" value="ECO:0007669"/>
    <property type="project" value="UniProtKB-KW"/>
</dbReference>
<feature type="compositionally biased region" description="Basic and acidic residues" evidence="5">
    <location>
        <begin position="118"/>
        <end position="135"/>
    </location>
</feature>
<keyword evidence="2" id="KW-0851">Voltage-gated channel</keyword>
<keyword evidence="6" id="KW-0812">Transmembrane</keyword>
<dbReference type="Proteomes" id="UP001529510">
    <property type="component" value="Unassembled WGS sequence"/>
</dbReference>
<dbReference type="Gene3D" id="1.10.287.70">
    <property type="match status" value="1"/>
</dbReference>
<keyword evidence="3" id="KW-0406">Ion transport</keyword>
<organism evidence="7 8">
    <name type="scientific">Cirrhinus mrigala</name>
    <name type="common">Mrigala</name>
    <dbReference type="NCBI Taxonomy" id="683832"/>
    <lineage>
        <taxon>Eukaryota</taxon>
        <taxon>Metazoa</taxon>
        <taxon>Chordata</taxon>
        <taxon>Craniata</taxon>
        <taxon>Vertebrata</taxon>
        <taxon>Euteleostomi</taxon>
        <taxon>Actinopterygii</taxon>
        <taxon>Neopterygii</taxon>
        <taxon>Teleostei</taxon>
        <taxon>Ostariophysi</taxon>
        <taxon>Cypriniformes</taxon>
        <taxon>Cyprinidae</taxon>
        <taxon>Labeoninae</taxon>
        <taxon>Labeonini</taxon>
        <taxon>Cirrhinus</taxon>
    </lineage>
</organism>
<evidence type="ECO:0000313" key="7">
    <source>
        <dbReference type="EMBL" id="KAL0179389.1"/>
    </source>
</evidence>
<evidence type="ECO:0000256" key="1">
    <source>
        <dbReference type="ARBA" id="ARBA00022448"/>
    </source>
</evidence>
<feature type="region of interest" description="Disordered" evidence="5">
    <location>
        <begin position="71"/>
        <end position="142"/>
    </location>
</feature>
<dbReference type="PANTHER" id="PTHR45628:SF33">
    <property type="entry name" value="VOLTAGE-DEPENDENT T-TYPE CALCIUM CHANNEL SUBUNIT ALPHA-1G"/>
    <property type="match status" value="1"/>
</dbReference>
<dbReference type="EMBL" id="JAMKFB020000012">
    <property type="protein sequence ID" value="KAL0179389.1"/>
    <property type="molecule type" value="Genomic_DNA"/>
</dbReference>
<dbReference type="PANTHER" id="PTHR45628">
    <property type="entry name" value="VOLTAGE-DEPENDENT CALCIUM CHANNEL TYPE A SUBUNIT ALPHA-1"/>
    <property type="match status" value="1"/>
</dbReference>
<evidence type="ECO:0000256" key="5">
    <source>
        <dbReference type="SAM" id="MobiDB-lite"/>
    </source>
</evidence>
<dbReference type="InterPro" id="IPR050599">
    <property type="entry name" value="VDCC_alpha-1_subunit"/>
</dbReference>
<name>A0ABD0PZD3_CIRMR</name>
<evidence type="ECO:0000256" key="2">
    <source>
        <dbReference type="ARBA" id="ARBA00022882"/>
    </source>
</evidence>
<evidence type="ECO:0000256" key="6">
    <source>
        <dbReference type="SAM" id="Phobius"/>
    </source>
</evidence>
<evidence type="ECO:0000256" key="3">
    <source>
        <dbReference type="ARBA" id="ARBA00023065"/>
    </source>
</evidence>
<accession>A0ABD0PZD3</accession>